<dbReference type="OrthoDB" id="6107927at2759"/>
<keyword evidence="1" id="KW-1133">Transmembrane helix</keyword>
<evidence type="ECO:0000313" key="3">
    <source>
        <dbReference type="Proteomes" id="UP000580250"/>
    </source>
</evidence>
<dbReference type="AlphaFoldDB" id="A0A6V7W7U9"/>
<reference evidence="2 3" key="1">
    <citation type="submission" date="2020-08" db="EMBL/GenBank/DDBJ databases">
        <authorList>
            <person name="Koutsovoulos G."/>
            <person name="Danchin GJ E."/>
        </authorList>
    </citation>
    <scope>NUCLEOTIDE SEQUENCE [LARGE SCALE GENOMIC DNA]</scope>
</reference>
<dbReference type="Proteomes" id="UP000580250">
    <property type="component" value="Unassembled WGS sequence"/>
</dbReference>
<comment type="caution">
    <text evidence="2">The sequence shown here is derived from an EMBL/GenBank/DDBJ whole genome shotgun (WGS) entry which is preliminary data.</text>
</comment>
<proteinExistence type="predicted"/>
<protein>
    <submittedName>
        <fullName evidence="2">Uncharacterized protein</fullName>
    </submittedName>
</protein>
<sequence length="213" mass="23745">MSEVEPSVEQPEDRSSAIVLVHFCAEPSPRPPRELVFTIDGNDIQLGQQFQHFTFDNVIQNNTVPNCFVARLRIAPVREDDQGRQIVLRVQNQFGTKHIPVSLGDLLGVDASQMGSFPGWAVWLTVAALGILFSCSVIYCMKKNLLCFYRMKDGQQYSTDNLKAGVHDSYNDENANRQLFGGSNGHEVMRPPSVSLASEPPPMTIYMSREAVV</sequence>
<accession>A0A6V7W7U9</accession>
<dbReference type="EMBL" id="CAJEWN010000462">
    <property type="protein sequence ID" value="CAD2183267.1"/>
    <property type="molecule type" value="Genomic_DNA"/>
</dbReference>
<keyword evidence="1" id="KW-0812">Transmembrane</keyword>
<gene>
    <name evidence="2" type="ORF">MENT_LOCUS35548</name>
</gene>
<name>A0A6V7W7U9_MELEN</name>
<evidence type="ECO:0000313" key="2">
    <source>
        <dbReference type="EMBL" id="CAD2183267.1"/>
    </source>
</evidence>
<feature type="transmembrane region" description="Helical" evidence="1">
    <location>
        <begin position="120"/>
        <end position="141"/>
    </location>
</feature>
<evidence type="ECO:0000256" key="1">
    <source>
        <dbReference type="SAM" id="Phobius"/>
    </source>
</evidence>
<organism evidence="2 3">
    <name type="scientific">Meloidogyne enterolobii</name>
    <name type="common">Root-knot nematode worm</name>
    <name type="synonym">Meloidogyne mayaguensis</name>
    <dbReference type="NCBI Taxonomy" id="390850"/>
    <lineage>
        <taxon>Eukaryota</taxon>
        <taxon>Metazoa</taxon>
        <taxon>Ecdysozoa</taxon>
        <taxon>Nematoda</taxon>
        <taxon>Chromadorea</taxon>
        <taxon>Rhabditida</taxon>
        <taxon>Tylenchina</taxon>
        <taxon>Tylenchomorpha</taxon>
        <taxon>Tylenchoidea</taxon>
        <taxon>Meloidogynidae</taxon>
        <taxon>Meloidogyninae</taxon>
        <taxon>Meloidogyne</taxon>
    </lineage>
</organism>
<keyword evidence="1" id="KW-0472">Membrane</keyword>